<evidence type="ECO:0000256" key="4">
    <source>
        <dbReference type="ARBA" id="ARBA00023136"/>
    </source>
</evidence>
<dbReference type="PANTHER" id="PTHR10266:SF3">
    <property type="entry name" value="CYTOCHROME C1, HEME PROTEIN, MITOCHONDRIAL"/>
    <property type="match status" value="1"/>
</dbReference>
<dbReference type="InterPro" id="IPR009056">
    <property type="entry name" value="Cyt_c-like_dom"/>
</dbReference>
<evidence type="ECO:0000313" key="10">
    <source>
        <dbReference type="Proteomes" id="UP001595848"/>
    </source>
</evidence>
<feature type="signal peptide" evidence="7">
    <location>
        <begin position="1"/>
        <end position="20"/>
    </location>
</feature>
<feature type="transmembrane region" description="Helical" evidence="6">
    <location>
        <begin position="255"/>
        <end position="273"/>
    </location>
</feature>
<feature type="domain" description="Cytochrome c" evidence="8">
    <location>
        <begin position="38"/>
        <end position="137"/>
    </location>
</feature>
<dbReference type="PROSITE" id="PS51007">
    <property type="entry name" value="CYTC"/>
    <property type="match status" value="1"/>
</dbReference>
<evidence type="ECO:0000313" key="9">
    <source>
        <dbReference type="EMBL" id="MFC4202074.1"/>
    </source>
</evidence>
<sequence>MIKKLLGAIAISLAFTSVCSAEGGYPLDTAPNRINDLASLQHGAKLFVNYCLSCHSANAMRYNRLADLGLTDDEIKKNLLFTSTKVGDLMHVAMTPADGKKWFGSAPPDLSVMARAKSENFGPSGVDYIYTYLRTFYRDTTKHTGWDNLVFPNVAMPNVLWQLQGQRTLTRTAIAPKEGKDGKEEWVQTTTTFDPQGYSTVKTEALQNYNGPEISKDIFTPVDPAQSAAYDNDVADLSNFLGWMAEPAQLFRKRLGVWVMLFLALFLLVAWRLNAAYWKKVK</sequence>
<keyword evidence="6" id="KW-1133">Transmembrane helix</keyword>
<evidence type="ECO:0000256" key="2">
    <source>
        <dbReference type="ARBA" id="ARBA00022723"/>
    </source>
</evidence>
<dbReference type="InterPro" id="IPR002326">
    <property type="entry name" value="Cyt_c1"/>
</dbReference>
<organism evidence="9 10">
    <name type="scientific">Candidimonas humi</name>
    <dbReference type="NCBI Taxonomy" id="683355"/>
    <lineage>
        <taxon>Bacteria</taxon>
        <taxon>Pseudomonadati</taxon>
        <taxon>Pseudomonadota</taxon>
        <taxon>Betaproteobacteria</taxon>
        <taxon>Burkholderiales</taxon>
        <taxon>Alcaligenaceae</taxon>
        <taxon>Candidimonas</taxon>
    </lineage>
</organism>
<keyword evidence="4 6" id="KW-0472">Membrane</keyword>
<name>A0ABV8P1Y0_9BURK</name>
<dbReference type="PANTHER" id="PTHR10266">
    <property type="entry name" value="CYTOCHROME C1"/>
    <property type="match status" value="1"/>
</dbReference>
<accession>A0ABV8P1Y0</accession>
<protein>
    <submittedName>
        <fullName evidence="9">Cytochrome c1</fullName>
    </submittedName>
</protein>
<evidence type="ECO:0000256" key="6">
    <source>
        <dbReference type="SAM" id="Phobius"/>
    </source>
</evidence>
<keyword evidence="1 5" id="KW-0349">Heme</keyword>
<keyword evidence="2 5" id="KW-0479">Metal-binding</keyword>
<keyword evidence="7" id="KW-0732">Signal</keyword>
<keyword evidence="3 5" id="KW-0408">Iron</keyword>
<evidence type="ECO:0000256" key="7">
    <source>
        <dbReference type="SAM" id="SignalP"/>
    </source>
</evidence>
<proteinExistence type="predicted"/>
<evidence type="ECO:0000256" key="5">
    <source>
        <dbReference type="PROSITE-ProRule" id="PRU00433"/>
    </source>
</evidence>
<dbReference type="RefSeq" id="WP_217964678.1">
    <property type="nucleotide sequence ID" value="NZ_JAHTBN010000004.1"/>
</dbReference>
<feature type="chain" id="PRO_5047420989" evidence="7">
    <location>
        <begin position="21"/>
        <end position="282"/>
    </location>
</feature>
<reference evidence="10" key="1">
    <citation type="journal article" date="2019" name="Int. J. Syst. Evol. Microbiol.">
        <title>The Global Catalogue of Microorganisms (GCM) 10K type strain sequencing project: providing services to taxonomists for standard genome sequencing and annotation.</title>
        <authorList>
            <consortium name="The Broad Institute Genomics Platform"/>
            <consortium name="The Broad Institute Genome Sequencing Center for Infectious Disease"/>
            <person name="Wu L."/>
            <person name="Ma J."/>
        </authorList>
    </citation>
    <scope>NUCLEOTIDE SEQUENCE [LARGE SCALE GENOMIC DNA]</scope>
    <source>
        <strain evidence="10">LMG 24813</strain>
    </source>
</reference>
<dbReference type="Proteomes" id="UP001595848">
    <property type="component" value="Unassembled WGS sequence"/>
</dbReference>
<evidence type="ECO:0000259" key="8">
    <source>
        <dbReference type="PROSITE" id="PS51007"/>
    </source>
</evidence>
<dbReference type="EMBL" id="JBHSBV010000004">
    <property type="protein sequence ID" value="MFC4202074.1"/>
    <property type="molecule type" value="Genomic_DNA"/>
</dbReference>
<dbReference type="Pfam" id="PF02167">
    <property type="entry name" value="Cytochrom_C1"/>
    <property type="match status" value="2"/>
</dbReference>
<evidence type="ECO:0000256" key="3">
    <source>
        <dbReference type="ARBA" id="ARBA00023004"/>
    </source>
</evidence>
<keyword evidence="6" id="KW-0812">Transmembrane</keyword>
<gene>
    <name evidence="9" type="ORF">ACFOY1_14025</name>
</gene>
<comment type="caution">
    <text evidence="9">The sequence shown here is derived from an EMBL/GenBank/DDBJ whole genome shotgun (WGS) entry which is preliminary data.</text>
</comment>
<keyword evidence="10" id="KW-1185">Reference proteome</keyword>
<evidence type="ECO:0000256" key="1">
    <source>
        <dbReference type="ARBA" id="ARBA00022617"/>
    </source>
</evidence>